<gene>
    <name evidence="5" type="primary">vid27</name>
    <name evidence="5" type="ORF">LPJ64_001505</name>
</gene>
<feature type="region of interest" description="Disordered" evidence="1">
    <location>
        <begin position="188"/>
        <end position="241"/>
    </location>
</feature>
<dbReference type="GO" id="GO:0052905">
    <property type="term" value="F:tRNA (guanosine(9)-N1)-methyltransferase activity"/>
    <property type="evidence" value="ECO:0007669"/>
    <property type="project" value="UniProtKB-EC"/>
</dbReference>
<keyword evidence="6" id="KW-1185">Reference proteome</keyword>
<evidence type="ECO:0000259" key="2">
    <source>
        <dbReference type="Pfam" id="PF08553"/>
    </source>
</evidence>
<dbReference type="GO" id="GO:0032259">
    <property type="term" value="P:methylation"/>
    <property type="evidence" value="ECO:0007669"/>
    <property type="project" value="UniProtKB-KW"/>
</dbReference>
<organism evidence="5 6">
    <name type="scientific">Coemansia asiatica</name>
    <dbReference type="NCBI Taxonomy" id="1052880"/>
    <lineage>
        <taxon>Eukaryota</taxon>
        <taxon>Fungi</taxon>
        <taxon>Fungi incertae sedis</taxon>
        <taxon>Zoopagomycota</taxon>
        <taxon>Kickxellomycotina</taxon>
        <taxon>Kickxellomycetes</taxon>
        <taxon>Kickxellales</taxon>
        <taxon>Kickxellaceae</taxon>
        <taxon>Coemansia</taxon>
    </lineage>
</organism>
<feature type="compositionally biased region" description="Acidic residues" evidence="1">
    <location>
        <begin position="427"/>
        <end position="465"/>
    </location>
</feature>
<name>A0A9W7XNT7_9FUNG</name>
<feature type="non-terminal residue" evidence="5">
    <location>
        <position position="1"/>
    </location>
</feature>
<keyword evidence="5" id="KW-0489">Methyltransferase</keyword>
<dbReference type="Pfam" id="PF17748">
    <property type="entry name" value="VID27_N"/>
    <property type="match status" value="1"/>
</dbReference>
<protein>
    <submittedName>
        <fullName evidence="5">Vacuolar import and degradation protein 27</fullName>
        <ecNumber evidence="5">2.1.1.221</ecNumber>
    </submittedName>
</protein>
<dbReference type="EMBL" id="JANBOH010000040">
    <property type="protein sequence ID" value="KAJ1647041.1"/>
    <property type="molecule type" value="Genomic_DNA"/>
</dbReference>
<dbReference type="InterPro" id="IPR013863">
    <property type="entry name" value="VID27_C"/>
</dbReference>
<feature type="compositionally biased region" description="Basic and acidic residues" evidence="1">
    <location>
        <begin position="222"/>
        <end position="237"/>
    </location>
</feature>
<dbReference type="PANTHER" id="PTHR31913:SF0">
    <property type="entry name" value="VACUOLAR IMPORT AND DEGRADATION PROTEIN 27"/>
    <property type="match status" value="1"/>
</dbReference>
<comment type="caution">
    <text evidence="5">The sequence shown here is derived from an EMBL/GenBank/DDBJ whole genome shotgun (WGS) entry which is preliminary data.</text>
</comment>
<keyword evidence="5" id="KW-0808">Transferase</keyword>
<feature type="domain" description="Vid27 PH-like" evidence="3">
    <location>
        <begin position="251"/>
        <end position="354"/>
    </location>
</feature>
<dbReference type="GO" id="GO:0005737">
    <property type="term" value="C:cytoplasm"/>
    <property type="evidence" value="ECO:0007669"/>
    <property type="project" value="TreeGrafter"/>
</dbReference>
<dbReference type="InterPro" id="IPR040768">
    <property type="entry name" value="Vid27_PH"/>
</dbReference>
<evidence type="ECO:0000259" key="3">
    <source>
        <dbReference type="Pfam" id="PF17747"/>
    </source>
</evidence>
<sequence length="829" mass="92020">LRSLGKLVWGAKPEPDSARISSGVFYQTNPNAKVKRKCLYKDSELTISRTDAKHQYLLIVQQVFADGEEDLEDAEDLDNELEFLIGEELRFTATMFEGYNGFKWTDPEDPTGIAGFEFIIEDDKSGSKVVCDGFARAVAHCVWERKNRASYTQAPEAAIDAIVTQVEDEQLLELLSSVAISEGELRAAAADAESPKNKSPKNKSPKAKNSPEKKTPKKALSPRKESHGKSNKHDKDLPAPPEKIAFGDITVSVIGSLYLFDFASESFVEVDSSVALSVIETGKFTYFINVISNERDYVSQAVEPSMNAIFNHDYLSLIWNYFQDGKAYSFSLVASDETHYNALHQGMTKAAFETLNRMPWSKVGVASQDYMLDAQEEDLIMAAVPDSWVSSPELDGSSEELESEGADQSFRREPVTGVKTGQPDKEAESDENEEEEDDDSDEGKEDEYEYEDDDDNEEEEDDDSDPLAKNSILEVGHKHDRSFVVRGSRIGVFKHTDADGIEFSTNINKIGDMHGRRFTPSTTMLHEGDSAMVLRDESRPKDLFKMDVEYGKVVEEWKVHEDVPTVSIAPVTKYSQMTDEKTLVGLSHNMVYRIDPRIGGRSKIVEDQVQTYAGKNKFTALATTKNGGIVVGSAKGEIRMYDRLGVRSKTTLPALGEPIIGIDVTSDGRYIVATCKTYLLLIDALIPDDPKQRTGFEASFPQAKKPAPRRLQLKPEHVVYMGGPASFTPAKFNQSPSGSASERTIVTSTGPFVVTWNLRRALGSGRGDAYHIKQYSENVVADNFRFGQDRAIVVALLNDVKSVKRSQLARPTRESLMVRGPLADSGQDK</sequence>
<feature type="region of interest" description="Disordered" evidence="1">
    <location>
        <begin position="389"/>
        <end position="473"/>
    </location>
</feature>
<feature type="domain" description="Vacuolar import/degradation Vid27 C-terminal" evidence="2">
    <location>
        <begin position="469"/>
        <end position="818"/>
    </location>
</feature>
<accession>A0A9W7XNT7</accession>
<dbReference type="EC" id="2.1.1.221" evidence="5"/>
<dbReference type="GO" id="GO:0005634">
    <property type="term" value="C:nucleus"/>
    <property type="evidence" value="ECO:0007669"/>
    <property type="project" value="TreeGrafter"/>
</dbReference>
<dbReference type="InterPro" id="IPR040979">
    <property type="entry name" value="Vid27_N"/>
</dbReference>
<dbReference type="InterPro" id="IPR011045">
    <property type="entry name" value="N2O_reductase_N"/>
</dbReference>
<evidence type="ECO:0000313" key="5">
    <source>
        <dbReference type="EMBL" id="KAJ1647041.1"/>
    </source>
</evidence>
<feature type="compositionally biased region" description="Acidic residues" evidence="1">
    <location>
        <begin position="396"/>
        <end position="405"/>
    </location>
</feature>
<dbReference type="InterPro" id="IPR015943">
    <property type="entry name" value="WD40/YVTN_repeat-like_dom_sf"/>
</dbReference>
<dbReference type="Pfam" id="PF17747">
    <property type="entry name" value="VID27_PH"/>
    <property type="match status" value="1"/>
</dbReference>
<dbReference type="Pfam" id="PF08553">
    <property type="entry name" value="VID27"/>
    <property type="match status" value="1"/>
</dbReference>
<proteinExistence type="predicted"/>
<feature type="domain" description="Vid27 N-terminal" evidence="4">
    <location>
        <begin position="1"/>
        <end position="160"/>
    </location>
</feature>
<dbReference type="AlphaFoldDB" id="A0A9W7XNT7"/>
<dbReference type="SUPFAM" id="SSF50974">
    <property type="entry name" value="Nitrous oxide reductase, N-terminal domain"/>
    <property type="match status" value="1"/>
</dbReference>
<evidence type="ECO:0000259" key="4">
    <source>
        <dbReference type="Pfam" id="PF17748"/>
    </source>
</evidence>
<dbReference type="InterPro" id="IPR040458">
    <property type="entry name" value="Vid27"/>
</dbReference>
<dbReference type="Proteomes" id="UP001145021">
    <property type="component" value="Unassembled WGS sequence"/>
</dbReference>
<dbReference type="Gene3D" id="2.130.10.10">
    <property type="entry name" value="YVTN repeat-like/Quinoprotein amine dehydrogenase"/>
    <property type="match status" value="1"/>
</dbReference>
<evidence type="ECO:0000256" key="1">
    <source>
        <dbReference type="SAM" id="MobiDB-lite"/>
    </source>
</evidence>
<evidence type="ECO:0000313" key="6">
    <source>
        <dbReference type="Proteomes" id="UP001145021"/>
    </source>
</evidence>
<reference evidence="5" key="1">
    <citation type="submission" date="2022-07" db="EMBL/GenBank/DDBJ databases">
        <title>Phylogenomic reconstructions and comparative analyses of Kickxellomycotina fungi.</title>
        <authorList>
            <person name="Reynolds N.K."/>
            <person name="Stajich J.E."/>
            <person name="Barry K."/>
            <person name="Grigoriev I.V."/>
            <person name="Crous P."/>
            <person name="Smith M.E."/>
        </authorList>
    </citation>
    <scope>NUCLEOTIDE SEQUENCE</scope>
    <source>
        <strain evidence="5">NBRC 105413</strain>
    </source>
</reference>
<dbReference type="PANTHER" id="PTHR31913">
    <property type="entry name" value="VACUOLAR IMPORT AND DEGRADATION PROTEIN 27"/>
    <property type="match status" value="1"/>
</dbReference>